<dbReference type="Proteomes" id="UP000249915">
    <property type="component" value="Unassembled WGS sequence"/>
</dbReference>
<sequence>MRVAIDEHQGSLRLRLLDADDFTAFAVVVADGVDLARADQEVPQVRFDDSTRAWVDPDWLRDAGGCHTGSRAEKLASMLRYAGTKGWIHPTSGEVAAHVVRQSVRAPGTSR</sequence>
<evidence type="ECO:0000313" key="2">
    <source>
        <dbReference type="Proteomes" id="UP000249915"/>
    </source>
</evidence>
<proteinExistence type="predicted"/>
<reference evidence="1 2" key="1">
    <citation type="submission" date="2016-07" db="EMBL/GenBank/DDBJ databases">
        <title>Draft genome sequence of Prauserella muralis DSM 45305, isolated from a mould-covered wall in an indoor environment.</title>
        <authorList>
            <person name="Ruckert C."/>
            <person name="Albersmeier A."/>
            <person name="Jiang C.-L."/>
            <person name="Jiang Y."/>
            <person name="Kalinowski J."/>
            <person name="Schneider O."/>
            <person name="Winkler A."/>
            <person name="Zotchev S.B."/>
        </authorList>
    </citation>
    <scope>NUCLEOTIDE SEQUENCE [LARGE SCALE GENOMIC DNA]</scope>
    <source>
        <strain evidence="1 2">DSM 45305</strain>
    </source>
</reference>
<comment type="caution">
    <text evidence="1">The sequence shown here is derived from an EMBL/GenBank/DDBJ whole genome shotgun (WGS) entry which is preliminary data.</text>
</comment>
<organism evidence="1 2">
    <name type="scientific">Prauserella muralis</name>
    <dbReference type="NCBI Taxonomy" id="588067"/>
    <lineage>
        <taxon>Bacteria</taxon>
        <taxon>Bacillati</taxon>
        <taxon>Actinomycetota</taxon>
        <taxon>Actinomycetes</taxon>
        <taxon>Pseudonocardiales</taxon>
        <taxon>Pseudonocardiaceae</taxon>
        <taxon>Prauserella</taxon>
    </lineage>
</organism>
<keyword evidence="2" id="KW-1185">Reference proteome</keyword>
<evidence type="ECO:0000313" key="1">
    <source>
        <dbReference type="EMBL" id="PXY18890.1"/>
    </source>
</evidence>
<dbReference type="AlphaFoldDB" id="A0A2V4AH78"/>
<protein>
    <submittedName>
        <fullName evidence="1">Uncharacterized protein</fullName>
    </submittedName>
</protein>
<gene>
    <name evidence="1" type="ORF">BAY60_29050</name>
</gene>
<name>A0A2V4AH78_9PSEU</name>
<dbReference type="EMBL" id="MASW01000007">
    <property type="protein sequence ID" value="PXY18890.1"/>
    <property type="molecule type" value="Genomic_DNA"/>
</dbReference>
<accession>A0A2V4AH78</accession>